<feature type="region of interest" description="Disordered" evidence="1">
    <location>
        <begin position="1"/>
        <end position="29"/>
    </location>
</feature>
<comment type="caution">
    <text evidence="2">The sequence shown here is derived from an EMBL/GenBank/DDBJ whole genome shotgun (WGS) entry which is preliminary data.</text>
</comment>
<evidence type="ECO:0000256" key="1">
    <source>
        <dbReference type="SAM" id="MobiDB-lite"/>
    </source>
</evidence>
<proteinExistence type="predicted"/>
<dbReference type="AlphaFoldDB" id="A0AAW4NJ01"/>
<name>A0AAW4NJ01_BIFLN</name>
<organism evidence="2 3">
    <name type="scientific">Bifidobacterium longum</name>
    <dbReference type="NCBI Taxonomy" id="216816"/>
    <lineage>
        <taxon>Bacteria</taxon>
        <taxon>Bacillati</taxon>
        <taxon>Actinomycetota</taxon>
        <taxon>Actinomycetes</taxon>
        <taxon>Bifidobacteriales</taxon>
        <taxon>Bifidobacteriaceae</taxon>
        <taxon>Bifidobacterium</taxon>
    </lineage>
</organism>
<reference evidence="2" key="1">
    <citation type="submission" date="2021-06" db="EMBL/GenBank/DDBJ databases">
        <title>Collection of gut derived symbiotic bacterial strains cultured from healthy donors.</title>
        <authorList>
            <person name="Lin H."/>
            <person name="Littmann E."/>
            <person name="Pamer E.G."/>
        </authorList>
    </citation>
    <scope>NUCLEOTIDE SEQUENCE</scope>
    <source>
        <strain evidence="2">MSK.19.9</strain>
    </source>
</reference>
<accession>A0AAW4NJ01</accession>
<protein>
    <recommendedName>
        <fullName evidence="4">Transposase</fullName>
    </recommendedName>
</protein>
<evidence type="ECO:0008006" key="4">
    <source>
        <dbReference type="Google" id="ProtNLM"/>
    </source>
</evidence>
<dbReference type="RefSeq" id="WP_217301391.1">
    <property type="nucleotide sequence ID" value="NZ_JAHOFX010000014.1"/>
</dbReference>
<sequence length="140" mass="15029">MTSLFHTPRAGDWKPNPTGRGAHAEKTGSLPEQVAYELLRGSMRLTRIADRIGENGGRIIMVMDGNNRSHRAPVLPQGAPGAYRPSGDLGVLSGRYADDAKPRAAAIAVIAGEAHCVDMSLALIRYDEIERTPEGRAKLA</sequence>
<evidence type="ECO:0000313" key="2">
    <source>
        <dbReference type="EMBL" id="MBV3439033.1"/>
    </source>
</evidence>
<dbReference type="EMBL" id="JAHOFX010000014">
    <property type="protein sequence ID" value="MBV3439033.1"/>
    <property type="molecule type" value="Genomic_DNA"/>
</dbReference>
<gene>
    <name evidence="2" type="ORF">KSW34_08565</name>
</gene>
<dbReference type="Proteomes" id="UP001195937">
    <property type="component" value="Unassembled WGS sequence"/>
</dbReference>
<evidence type="ECO:0000313" key="3">
    <source>
        <dbReference type="Proteomes" id="UP001195937"/>
    </source>
</evidence>